<dbReference type="InterPro" id="IPR013320">
    <property type="entry name" value="ConA-like_dom_sf"/>
</dbReference>
<feature type="chain" id="PRO_5046635785" evidence="1">
    <location>
        <begin position="27"/>
        <end position="717"/>
    </location>
</feature>
<gene>
    <name evidence="3" type="ORF">ACFP1G_07580</name>
</gene>
<evidence type="ECO:0000313" key="3">
    <source>
        <dbReference type="EMBL" id="MFC6207337.1"/>
    </source>
</evidence>
<evidence type="ECO:0000259" key="2">
    <source>
        <dbReference type="Pfam" id="PF13731"/>
    </source>
</evidence>
<dbReference type="Proteomes" id="UP001596254">
    <property type="component" value="Unassembled WGS sequence"/>
</dbReference>
<feature type="domain" description="WxL" evidence="2">
    <location>
        <begin position="577"/>
        <end position="716"/>
    </location>
</feature>
<sequence>MFKRWLSAGLILLAVCLGGSVITARADNDDKQALATAPQGILINKTNPFLTTDTTNKSSATIVNGENPASPGTQVAVLTNGKNQFGSIWSTNSGYWNLKKNQRLSVWLYLGNRGKLAGEGMAFVLQNDSHNLAAMPQSSVKKKSLPGETLGVWGVDNNKAQSTKNGIAATAIQNSWALEFDTRYNGVTGSKAAGNANSFDVGMAGVHIASNYPAQASSYDQLVTDYGFWGGLFSKKDYHYQLIHQGLITDTNHPDFLSNGSWHHLTLRWDAKAENMTYVFDDKNPVTEAKLPGKSQTVHIDTKKIDPQRSNRARWGFTATTTDRYENNLVVFENIPGLIVVNTSGEITDVKRKRKLTTDSQVLSNDKLQVDYHLDYEDGQQPWSDIQTHIDLPTGITYESAEVTYSHGTTQKIPLDSIRDGKLAIKLAESLSQSNAHATIKLVGRADTVKETQVVPAASGSFTSSARISSADTPQFIINPNAHLELTVTSNHATSLNKGEGTTVKGRVDVVSNTPTSPKVTVRPVLNGKQLNTVTVEKDGTFKIPLTGNQLQAGTNRLRLVAKSFLGDTSQTVVVPITVAGELKFAAVSPNETFEASKLTGKTQFVKRRGDWQLAISDTRGTGEQWTLVAQASQFTTSDGTVMSGQPVYVDDFRVISLGETPTPVLTHTTDDAVDDGTFDVAKTWTPDTGVLLELNGGAAAGDYQGTITWTLLDAPN</sequence>
<protein>
    <submittedName>
        <fullName evidence="3">WxL domain-containing protein</fullName>
    </submittedName>
</protein>
<dbReference type="SUPFAM" id="SSF49899">
    <property type="entry name" value="Concanavalin A-like lectins/glucanases"/>
    <property type="match status" value="1"/>
</dbReference>
<accession>A0ABW1ST65</accession>
<dbReference type="InterPro" id="IPR027994">
    <property type="entry name" value="WxL_dom"/>
</dbReference>
<name>A0ABW1ST65_9LACO</name>
<evidence type="ECO:0000313" key="4">
    <source>
        <dbReference type="Proteomes" id="UP001596254"/>
    </source>
</evidence>
<evidence type="ECO:0000256" key="1">
    <source>
        <dbReference type="SAM" id="SignalP"/>
    </source>
</evidence>
<proteinExistence type="predicted"/>
<organism evidence="3 4">
    <name type="scientific">Levilactobacillus tongjiangensis</name>
    <dbReference type="NCBI Taxonomy" id="2486023"/>
    <lineage>
        <taxon>Bacteria</taxon>
        <taxon>Bacillati</taxon>
        <taxon>Bacillota</taxon>
        <taxon>Bacilli</taxon>
        <taxon>Lactobacillales</taxon>
        <taxon>Lactobacillaceae</taxon>
        <taxon>Levilactobacillus</taxon>
    </lineage>
</organism>
<dbReference type="RefSeq" id="WP_125691884.1">
    <property type="nucleotide sequence ID" value="NZ_JBHSSK010000021.1"/>
</dbReference>
<feature type="signal peptide" evidence="1">
    <location>
        <begin position="1"/>
        <end position="26"/>
    </location>
</feature>
<dbReference type="Pfam" id="PF13731">
    <property type="entry name" value="WxL"/>
    <property type="match status" value="1"/>
</dbReference>
<keyword evidence="4" id="KW-1185">Reference proteome</keyword>
<dbReference type="EMBL" id="JBHSSK010000021">
    <property type="protein sequence ID" value="MFC6207337.1"/>
    <property type="molecule type" value="Genomic_DNA"/>
</dbReference>
<comment type="caution">
    <text evidence="3">The sequence shown here is derived from an EMBL/GenBank/DDBJ whole genome shotgun (WGS) entry which is preliminary data.</text>
</comment>
<reference evidence="4" key="1">
    <citation type="journal article" date="2019" name="Int. J. Syst. Evol. Microbiol.">
        <title>The Global Catalogue of Microorganisms (GCM) 10K type strain sequencing project: providing services to taxonomists for standard genome sequencing and annotation.</title>
        <authorList>
            <consortium name="The Broad Institute Genomics Platform"/>
            <consortium name="The Broad Institute Genome Sequencing Center for Infectious Disease"/>
            <person name="Wu L."/>
            <person name="Ma J."/>
        </authorList>
    </citation>
    <scope>NUCLEOTIDE SEQUENCE [LARGE SCALE GENOMIC DNA]</scope>
    <source>
        <strain evidence="4">CCM 8905</strain>
    </source>
</reference>
<dbReference type="Gene3D" id="2.60.120.200">
    <property type="match status" value="1"/>
</dbReference>
<keyword evidence="1" id="KW-0732">Signal</keyword>